<protein>
    <submittedName>
        <fullName evidence="1">Uncharacterized protein</fullName>
    </submittedName>
</protein>
<evidence type="ECO:0000313" key="2">
    <source>
        <dbReference type="Proteomes" id="UP000823775"/>
    </source>
</evidence>
<organism evidence="1 2">
    <name type="scientific">Datura stramonium</name>
    <name type="common">Jimsonweed</name>
    <name type="synonym">Common thornapple</name>
    <dbReference type="NCBI Taxonomy" id="4076"/>
    <lineage>
        <taxon>Eukaryota</taxon>
        <taxon>Viridiplantae</taxon>
        <taxon>Streptophyta</taxon>
        <taxon>Embryophyta</taxon>
        <taxon>Tracheophyta</taxon>
        <taxon>Spermatophyta</taxon>
        <taxon>Magnoliopsida</taxon>
        <taxon>eudicotyledons</taxon>
        <taxon>Gunneridae</taxon>
        <taxon>Pentapetalae</taxon>
        <taxon>asterids</taxon>
        <taxon>lamiids</taxon>
        <taxon>Solanales</taxon>
        <taxon>Solanaceae</taxon>
        <taxon>Solanoideae</taxon>
        <taxon>Datureae</taxon>
        <taxon>Datura</taxon>
    </lineage>
</organism>
<reference evidence="1 2" key="1">
    <citation type="journal article" date="2021" name="BMC Genomics">
        <title>Datura genome reveals duplications of psychoactive alkaloid biosynthetic genes and high mutation rate following tissue culture.</title>
        <authorList>
            <person name="Rajewski A."/>
            <person name="Carter-House D."/>
            <person name="Stajich J."/>
            <person name="Litt A."/>
        </authorList>
    </citation>
    <scope>NUCLEOTIDE SEQUENCE [LARGE SCALE GENOMIC DNA]</scope>
    <source>
        <strain evidence="1">AR-01</strain>
    </source>
</reference>
<evidence type="ECO:0000313" key="1">
    <source>
        <dbReference type="EMBL" id="MCD7454529.1"/>
    </source>
</evidence>
<dbReference type="EMBL" id="JACEIK010000305">
    <property type="protein sequence ID" value="MCD7454529.1"/>
    <property type="molecule type" value="Genomic_DNA"/>
</dbReference>
<comment type="caution">
    <text evidence="1">The sequence shown here is derived from an EMBL/GenBank/DDBJ whole genome shotgun (WGS) entry which is preliminary data.</text>
</comment>
<keyword evidence="2" id="KW-1185">Reference proteome</keyword>
<name>A0ABS8S6K8_DATST</name>
<sequence length="66" mass="7853">MQKVGWKSVNSSVRLRFSCCEMWGHCIQHSVIRIDLHFQTAKRLVRSENHMIAGDMYQEKYQENPN</sequence>
<gene>
    <name evidence="1" type="ORF">HAX54_025150</name>
</gene>
<accession>A0ABS8S6K8</accession>
<proteinExistence type="predicted"/>
<dbReference type="Proteomes" id="UP000823775">
    <property type="component" value="Unassembled WGS sequence"/>
</dbReference>